<dbReference type="AlphaFoldDB" id="A0A9D3VRE6"/>
<keyword evidence="3" id="KW-1185">Reference proteome</keyword>
<dbReference type="SUPFAM" id="SSF56219">
    <property type="entry name" value="DNase I-like"/>
    <property type="match status" value="1"/>
</dbReference>
<sequence>MDGVEIMRAIKYKRLPTFCYYCGCIGHDTQKCLQQEVVQGRPALPGAMKLLCWNCRGLENHAIVRELRQLLGAKDPDIVFLCETKLCACEFEQICIRCNMDGCFVVESNKRRGWLALLWKIGVDMTILNQSMHHIDSIIRVDGQNQKLSLVDIKPDKGWFTWTNNQEGRRLVKERIDRFLFSADWLLRELFVSTEVVRQARSYEACWFEDKDAKDIIKSAWCQRGGNLLSKIKGVGTRLGEWQHCRFKRLKSRMRRLVHRVERLIDGPRPDFNIDEIRTAWAELGQFYLEEEAYWSQRSRIQWLKEGDRNTRFFHV</sequence>
<dbReference type="Pfam" id="PF14392">
    <property type="entry name" value="zf-CCHC_4"/>
    <property type="match status" value="1"/>
</dbReference>
<feature type="domain" description="Zinc knuckle CX2CX4HX4C" evidence="1">
    <location>
        <begin position="10"/>
        <end position="33"/>
    </location>
</feature>
<gene>
    <name evidence="2" type="ORF">J1N35_018937</name>
</gene>
<evidence type="ECO:0000259" key="1">
    <source>
        <dbReference type="Pfam" id="PF14392"/>
    </source>
</evidence>
<proteinExistence type="predicted"/>
<dbReference type="EMBL" id="JAIQCV010000006">
    <property type="protein sequence ID" value="KAH1091680.1"/>
    <property type="molecule type" value="Genomic_DNA"/>
</dbReference>
<organism evidence="2 3">
    <name type="scientific">Gossypium stocksii</name>
    <dbReference type="NCBI Taxonomy" id="47602"/>
    <lineage>
        <taxon>Eukaryota</taxon>
        <taxon>Viridiplantae</taxon>
        <taxon>Streptophyta</taxon>
        <taxon>Embryophyta</taxon>
        <taxon>Tracheophyta</taxon>
        <taxon>Spermatophyta</taxon>
        <taxon>Magnoliopsida</taxon>
        <taxon>eudicotyledons</taxon>
        <taxon>Gunneridae</taxon>
        <taxon>Pentapetalae</taxon>
        <taxon>rosids</taxon>
        <taxon>malvids</taxon>
        <taxon>Malvales</taxon>
        <taxon>Malvaceae</taxon>
        <taxon>Malvoideae</taxon>
        <taxon>Gossypium</taxon>
    </lineage>
</organism>
<dbReference type="InterPro" id="IPR025836">
    <property type="entry name" value="Zn_knuckle_CX2CX4HX4C"/>
</dbReference>
<dbReference type="Gene3D" id="3.60.10.10">
    <property type="entry name" value="Endonuclease/exonuclease/phosphatase"/>
    <property type="match status" value="1"/>
</dbReference>
<dbReference type="OrthoDB" id="1113909at2759"/>
<reference evidence="2 3" key="1">
    <citation type="journal article" date="2021" name="Plant Biotechnol. J.">
        <title>Multi-omics assisted identification of the key and species-specific regulatory components of drought-tolerant mechanisms in Gossypium stocksii.</title>
        <authorList>
            <person name="Yu D."/>
            <person name="Ke L."/>
            <person name="Zhang D."/>
            <person name="Wu Y."/>
            <person name="Sun Y."/>
            <person name="Mei J."/>
            <person name="Sun J."/>
            <person name="Sun Y."/>
        </authorList>
    </citation>
    <scope>NUCLEOTIDE SEQUENCE [LARGE SCALE GENOMIC DNA]</scope>
    <source>
        <strain evidence="3">cv. E1</strain>
        <tissue evidence="2">Leaf</tissue>
    </source>
</reference>
<dbReference type="Proteomes" id="UP000828251">
    <property type="component" value="Unassembled WGS sequence"/>
</dbReference>
<name>A0A9D3VRE6_9ROSI</name>
<accession>A0A9D3VRE6</accession>
<comment type="caution">
    <text evidence="2">The sequence shown here is derived from an EMBL/GenBank/DDBJ whole genome shotgun (WGS) entry which is preliminary data.</text>
</comment>
<evidence type="ECO:0000313" key="2">
    <source>
        <dbReference type="EMBL" id="KAH1091680.1"/>
    </source>
</evidence>
<protein>
    <recommendedName>
        <fullName evidence="1">Zinc knuckle CX2CX4HX4C domain-containing protein</fullName>
    </recommendedName>
</protein>
<evidence type="ECO:0000313" key="3">
    <source>
        <dbReference type="Proteomes" id="UP000828251"/>
    </source>
</evidence>
<dbReference type="PANTHER" id="PTHR35218">
    <property type="entry name" value="RNASE H DOMAIN-CONTAINING PROTEIN"/>
    <property type="match status" value="1"/>
</dbReference>
<dbReference type="InterPro" id="IPR036691">
    <property type="entry name" value="Endo/exonu/phosph_ase_sf"/>
</dbReference>
<dbReference type="PANTHER" id="PTHR35218:SF9">
    <property type="entry name" value="ENDONUCLEASE_EXONUCLEASE_PHOSPHATASE DOMAIN-CONTAINING PROTEIN"/>
    <property type="match status" value="1"/>
</dbReference>